<proteinExistence type="inferred from homology"/>
<dbReference type="InterPro" id="IPR000926">
    <property type="entry name" value="RibA"/>
</dbReference>
<dbReference type="EC" id="3.5.4.25" evidence="9"/>
<dbReference type="NCBIfam" id="NF001591">
    <property type="entry name" value="PRK00393.1"/>
    <property type="match status" value="1"/>
</dbReference>
<dbReference type="UniPathway" id="UPA00275">
    <property type="reaction ID" value="UER00400"/>
</dbReference>
<reference evidence="11 12" key="1">
    <citation type="submission" date="2018-10" db="EMBL/GenBank/DDBJ databases">
        <title>Genomic Encyclopedia of Type Strains, Phase IV (KMG-IV): sequencing the most valuable type-strain genomes for metagenomic binning, comparative biology and taxonomic classification.</title>
        <authorList>
            <person name="Goeker M."/>
        </authorList>
    </citation>
    <scope>NUCLEOTIDE SEQUENCE [LARGE SCALE GENOMIC DNA]</scope>
    <source>
        <strain evidence="11 12">DSM 22228</strain>
    </source>
</reference>
<dbReference type="OrthoDB" id="9793111at2"/>
<accession>A0A495RJV0</accession>
<dbReference type="SUPFAM" id="SSF142695">
    <property type="entry name" value="RibA-like"/>
    <property type="match status" value="1"/>
</dbReference>
<evidence type="ECO:0000256" key="4">
    <source>
        <dbReference type="ARBA" id="ARBA00022741"/>
    </source>
</evidence>
<evidence type="ECO:0000256" key="9">
    <source>
        <dbReference type="HAMAP-Rule" id="MF_00179"/>
    </source>
</evidence>
<evidence type="ECO:0000256" key="1">
    <source>
        <dbReference type="ARBA" id="ARBA00004853"/>
    </source>
</evidence>
<feature type="binding site" evidence="9">
    <location>
        <begin position="49"/>
        <end position="53"/>
    </location>
    <ligand>
        <name>GTP</name>
        <dbReference type="ChEBI" id="CHEBI:37565"/>
    </ligand>
</feature>
<dbReference type="GO" id="GO:0005829">
    <property type="term" value="C:cytosol"/>
    <property type="evidence" value="ECO:0007669"/>
    <property type="project" value="TreeGrafter"/>
</dbReference>
<evidence type="ECO:0000256" key="5">
    <source>
        <dbReference type="ARBA" id="ARBA00022801"/>
    </source>
</evidence>
<dbReference type="GO" id="GO:0009231">
    <property type="term" value="P:riboflavin biosynthetic process"/>
    <property type="evidence" value="ECO:0007669"/>
    <property type="project" value="UniProtKB-UniRule"/>
</dbReference>
<protein>
    <recommendedName>
        <fullName evidence="9">GTP cyclohydrolase-2</fullName>
        <ecNumber evidence="9">3.5.4.25</ecNumber>
    </recommendedName>
    <alternativeName>
        <fullName evidence="9">GTP cyclohydrolase II</fullName>
    </alternativeName>
</protein>
<dbReference type="FunFam" id="3.40.50.10990:FF:000002">
    <property type="entry name" value="GTP cyclohydrolase-2"/>
    <property type="match status" value="1"/>
</dbReference>
<dbReference type="GO" id="GO:0008270">
    <property type="term" value="F:zinc ion binding"/>
    <property type="evidence" value="ECO:0007669"/>
    <property type="project" value="UniProtKB-UniRule"/>
</dbReference>
<dbReference type="PANTHER" id="PTHR21327:SF18">
    <property type="entry name" value="3,4-DIHYDROXY-2-BUTANONE 4-PHOSPHATE SYNTHASE"/>
    <property type="match status" value="1"/>
</dbReference>
<feature type="active site" description="Proton acceptor" evidence="9">
    <location>
        <position position="126"/>
    </location>
</feature>
<evidence type="ECO:0000313" key="11">
    <source>
        <dbReference type="EMBL" id="RKS87715.1"/>
    </source>
</evidence>
<feature type="domain" description="GTP cyclohydrolase II" evidence="10">
    <location>
        <begin position="5"/>
        <end position="170"/>
    </location>
</feature>
<evidence type="ECO:0000256" key="7">
    <source>
        <dbReference type="ARBA" id="ARBA00023134"/>
    </source>
</evidence>
<dbReference type="RefSeq" id="WP_121144593.1">
    <property type="nucleotide sequence ID" value="NZ_RBWY01000001.1"/>
</dbReference>
<evidence type="ECO:0000256" key="6">
    <source>
        <dbReference type="ARBA" id="ARBA00022833"/>
    </source>
</evidence>
<keyword evidence="12" id="KW-1185">Reference proteome</keyword>
<keyword evidence="6 9" id="KW-0862">Zinc</keyword>
<feature type="active site" description="Nucleophile" evidence="9">
    <location>
        <position position="128"/>
    </location>
</feature>
<name>A0A495RJV0_9GAMM</name>
<evidence type="ECO:0000256" key="3">
    <source>
        <dbReference type="ARBA" id="ARBA00022723"/>
    </source>
</evidence>
<feature type="binding site" evidence="9">
    <location>
        <position position="154"/>
    </location>
    <ligand>
        <name>GTP</name>
        <dbReference type="ChEBI" id="CHEBI:37565"/>
    </ligand>
</feature>
<comment type="function">
    <text evidence="9">Catalyzes the conversion of GTP to 2,5-diamino-6-ribosylamino-4(3H)-pyrimidinone 5'-phosphate (DARP), formate and pyrophosphate.</text>
</comment>
<dbReference type="GO" id="GO:0005525">
    <property type="term" value="F:GTP binding"/>
    <property type="evidence" value="ECO:0007669"/>
    <property type="project" value="UniProtKB-KW"/>
</dbReference>
<feature type="binding site" evidence="9">
    <location>
        <begin position="92"/>
        <end position="94"/>
    </location>
    <ligand>
        <name>GTP</name>
        <dbReference type="ChEBI" id="CHEBI:37565"/>
    </ligand>
</feature>
<dbReference type="PANTHER" id="PTHR21327">
    <property type="entry name" value="GTP CYCLOHYDROLASE II-RELATED"/>
    <property type="match status" value="1"/>
</dbReference>
<dbReference type="Gene3D" id="3.40.50.10990">
    <property type="entry name" value="GTP cyclohydrolase II"/>
    <property type="match status" value="1"/>
</dbReference>
<organism evidence="11 12">
    <name type="scientific">Orbus hercynius</name>
    <dbReference type="NCBI Taxonomy" id="593135"/>
    <lineage>
        <taxon>Bacteria</taxon>
        <taxon>Pseudomonadati</taxon>
        <taxon>Pseudomonadota</taxon>
        <taxon>Gammaproteobacteria</taxon>
        <taxon>Orbales</taxon>
        <taxon>Orbaceae</taxon>
        <taxon>Orbus</taxon>
    </lineage>
</organism>
<feature type="binding site" evidence="9">
    <location>
        <position position="65"/>
    </location>
    <ligand>
        <name>Zn(2+)</name>
        <dbReference type="ChEBI" id="CHEBI:29105"/>
        <note>catalytic</note>
    </ligand>
</feature>
<dbReference type="Pfam" id="PF00925">
    <property type="entry name" value="GTP_cyclohydro2"/>
    <property type="match status" value="1"/>
</dbReference>
<comment type="pathway">
    <text evidence="1 9">Cofactor biosynthesis; riboflavin biosynthesis; 5-amino-6-(D-ribitylamino)uracil from GTP: step 1/4.</text>
</comment>
<feature type="binding site" evidence="9">
    <location>
        <position position="149"/>
    </location>
    <ligand>
        <name>GTP</name>
        <dbReference type="ChEBI" id="CHEBI:37565"/>
    </ligand>
</feature>
<comment type="catalytic activity">
    <reaction evidence="8 9">
        <text>GTP + 4 H2O = 2,5-diamino-6-hydroxy-4-(5-phosphoribosylamino)-pyrimidine + formate + 2 phosphate + 3 H(+)</text>
        <dbReference type="Rhea" id="RHEA:23704"/>
        <dbReference type="ChEBI" id="CHEBI:15377"/>
        <dbReference type="ChEBI" id="CHEBI:15378"/>
        <dbReference type="ChEBI" id="CHEBI:15740"/>
        <dbReference type="ChEBI" id="CHEBI:37565"/>
        <dbReference type="ChEBI" id="CHEBI:43474"/>
        <dbReference type="ChEBI" id="CHEBI:58614"/>
        <dbReference type="EC" id="3.5.4.25"/>
    </reaction>
</comment>
<dbReference type="AlphaFoldDB" id="A0A495RJV0"/>
<feature type="binding site" evidence="9">
    <location>
        <position position="54"/>
    </location>
    <ligand>
        <name>Zn(2+)</name>
        <dbReference type="ChEBI" id="CHEBI:29105"/>
        <note>catalytic</note>
    </ligand>
</feature>
<keyword evidence="5 9" id="KW-0378">Hydrolase</keyword>
<evidence type="ECO:0000256" key="8">
    <source>
        <dbReference type="ARBA" id="ARBA00049295"/>
    </source>
</evidence>
<comment type="similarity">
    <text evidence="9">Belongs to the GTP cyclohydrolase II family.</text>
</comment>
<dbReference type="NCBIfam" id="TIGR00505">
    <property type="entry name" value="ribA"/>
    <property type="match status" value="1"/>
</dbReference>
<keyword evidence="3 9" id="KW-0479">Metal-binding</keyword>
<gene>
    <name evidence="9" type="primary">ribA</name>
    <name evidence="11" type="ORF">DES39_0956</name>
</gene>
<sequence length="201" mass="22436">MQLKRIAQANLPTPWGVFTMIGFEELATGKDHVALVMGDITQDKPILTRVHSECLTGDALFSLRCDCGFQLEAALKHIAENKTGILIYHRQEGRNIGLLNKIRAYALQDQGLDTVEANHKLGFAADERDFTLCADMLALLGVKSIKLLTNNPKKIHVLEEAGINIAERIPLEVGENPNNEHYLQTKMQKMGHILHLHPVDK</sequence>
<dbReference type="HAMAP" id="MF_00179">
    <property type="entry name" value="RibA"/>
    <property type="match status" value="1"/>
</dbReference>
<dbReference type="InterPro" id="IPR032677">
    <property type="entry name" value="GTP_cyclohydro_II"/>
</dbReference>
<dbReference type="EMBL" id="RBWY01000001">
    <property type="protein sequence ID" value="RKS87715.1"/>
    <property type="molecule type" value="Genomic_DNA"/>
</dbReference>
<comment type="cofactor">
    <cofactor evidence="9">
        <name>Zn(2+)</name>
        <dbReference type="ChEBI" id="CHEBI:29105"/>
    </cofactor>
    <text evidence="9">Binds 1 zinc ion per subunit.</text>
</comment>
<feature type="binding site" evidence="9">
    <location>
        <position position="67"/>
    </location>
    <ligand>
        <name>Zn(2+)</name>
        <dbReference type="ChEBI" id="CHEBI:29105"/>
        <note>catalytic</note>
    </ligand>
</feature>
<evidence type="ECO:0000259" key="10">
    <source>
        <dbReference type="Pfam" id="PF00925"/>
    </source>
</evidence>
<dbReference type="CDD" id="cd00641">
    <property type="entry name" value="GTP_cyclohydro2"/>
    <property type="match status" value="1"/>
</dbReference>
<comment type="caution">
    <text evidence="11">The sequence shown here is derived from an EMBL/GenBank/DDBJ whole genome shotgun (WGS) entry which is preliminary data.</text>
</comment>
<feature type="binding site" evidence="9">
    <location>
        <position position="114"/>
    </location>
    <ligand>
        <name>GTP</name>
        <dbReference type="ChEBI" id="CHEBI:37565"/>
    </ligand>
</feature>
<keyword evidence="2 9" id="KW-0686">Riboflavin biosynthesis</keyword>
<evidence type="ECO:0000313" key="12">
    <source>
        <dbReference type="Proteomes" id="UP000278542"/>
    </source>
</evidence>
<evidence type="ECO:0000256" key="2">
    <source>
        <dbReference type="ARBA" id="ARBA00022619"/>
    </source>
</evidence>
<keyword evidence="7 9" id="KW-0342">GTP-binding</keyword>
<dbReference type="GO" id="GO:0003935">
    <property type="term" value="F:GTP cyclohydrolase II activity"/>
    <property type="evidence" value="ECO:0007669"/>
    <property type="project" value="UniProtKB-UniRule"/>
</dbReference>
<dbReference type="InterPro" id="IPR036144">
    <property type="entry name" value="RibA-like_sf"/>
</dbReference>
<keyword evidence="4 9" id="KW-0547">Nucleotide-binding</keyword>
<feature type="binding site" evidence="9">
    <location>
        <position position="70"/>
    </location>
    <ligand>
        <name>GTP</name>
        <dbReference type="ChEBI" id="CHEBI:37565"/>
    </ligand>
</feature>
<dbReference type="Proteomes" id="UP000278542">
    <property type="component" value="Unassembled WGS sequence"/>
</dbReference>